<dbReference type="SUPFAM" id="SSF46579">
    <property type="entry name" value="Prefoldin"/>
    <property type="match status" value="1"/>
</dbReference>
<evidence type="ECO:0000256" key="4">
    <source>
        <dbReference type="RuleBase" id="RU000685"/>
    </source>
</evidence>
<dbReference type="GO" id="GO:0045109">
    <property type="term" value="P:intermediate filament organization"/>
    <property type="evidence" value="ECO:0007669"/>
    <property type="project" value="TreeGrafter"/>
</dbReference>
<feature type="compositionally biased region" description="Low complexity" evidence="6">
    <location>
        <begin position="542"/>
        <end position="560"/>
    </location>
</feature>
<feature type="coiled-coil region" evidence="5">
    <location>
        <begin position="204"/>
        <end position="252"/>
    </location>
</feature>
<feature type="coiled-coil region" evidence="5">
    <location>
        <begin position="148"/>
        <end position="175"/>
    </location>
</feature>
<dbReference type="Pfam" id="PF00038">
    <property type="entry name" value="Filament"/>
    <property type="match status" value="1"/>
</dbReference>
<dbReference type="EMBL" id="KC110651">
    <property type="protein sequence ID" value="AGK23540.1"/>
    <property type="molecule type" value="mRNA"/>
</dbReference>
<evidence type="ECO:0000256" key="1">
    <source>
        <dbReference type="ARBA" id="ARBA00022754"/>
    </source>
</evidence>
<dbReference type="GO" id="GO:0030280">
    <property type="term" value="F:structural constituent of skin epidermis"/>
    <property type="evidence" value="ECO:0007669"/>
    <property type="project" value="TreeGrafter"/>
</dbReference>
<dbReference type="GO" id="GO:0031424">
    <property type="term" value="P:keratinization"/>
    <property type="evidence" value="ECO:0007669"/>
    <property type="project" value="TreeGrafter"/>
</dbReference>
<evidence type="ECO:0000256" key="6">
    <source>
        <dbReference type="SAM" id="MobiDB-lite"/>
    </source>
</evidence>
<dbReference type="AlphaFoldDB" id="M9YXG3"/>
<reference evidence="8" key="1">
    <citation type="journal article" date="2013" name="Biol. Lett.">
        <title>Recurrent functional divergence of early tetrapod keratins in amphibian toe pads and mammalian hair.</title>
        <authorList>
            <person name="Vandebergh W."/>
            <person name="Maex M."/>
            <person name="Bossuyt F."/>
            <person name="Van Bocxlaer I."/>
        </authorList>
    </citation>
    <scope>NUCLEOTIDE SEQUENCE</scope>
</reference>
<dbReference type="FunFam" id="1.20.5.500:FF:000001">
    <property type="entry name" value="Type II keratin 23"/>
    <property type="match status" value="1"/>
</dbReference>
<name>M9YXG3_9NEOB</name>
<feature type="compositionally biased region" description="Low complexity" evidence="6">
    <location>
        <begin position="516"/>
        <end position="527"/>
    </location>
</feature>
<feature type="compositionally biased region" description="Polar residues" evidence="6">
    <location>
        <begin position="500"/>
        <end position="515"/>
    </location>
</feature>
<proteinExistence type="evidence at transcript level"/>
<comment type="similarity">
    <text evidence="3 4">Belongs to the intermediate filament family.</text>
</comment>
<accession>M9YXG3</accession>
<dbReference type="Gene3D" id="1.20.5.500">
    <property type="entry name" value="Single helix bin"/>
    <property type="match status" value="1"/>
</dbReference>
<dbReference type="PROSITE" id="PS51842">
    <property type="entry name" value="IF_ROD_2"/>
    <property type="match status" value="1"/>
</dbReference>
<feature type="coiled-coil region" evidence="5">
    <location>
        <begin position="353"/>
        <end position="440"/>
    </location>
</feature>
<dbReference type="Gene3D" id="1.20.5.170">
    <property type="match status" value="1"/>
</dbReference>
<dbReference type="InterPro" id="IPR003054">
    <property type="entry name" value="Keratin_II"/>
</dbReference>
<dbReference type="SUPFAM" id="SSF64593">
    <property type="entry name" value="Intermediate filament protein, coiled coil region"/>
    <property type="match status" value="3"/>
</dbReference>
<dbReference type="InterPro" id="IPR032444">
    <property type="entry name" value="Keratin_2_head"/>
</dbReference>
<dbReference type="PANTHER" id="PTHR45616:SF12">
    <property type="entry name" value="KERATIN, TYPE II CUTICULAR HB2"/>
    <property type="match status" value="1"/>
</dbReference>
<dbReference type="PANTHER" id="PTHR45616">
    <property type="entry name" value="GATA-TYPE DOMAIN-CONTAINING PROTEIN"/>
    <property type="match status" value="1"/>
</dbReference>
<keyword evidence="1 4" id="KW-0403">Intermediate filament</keyword>
<feature type="region of interest" description="Disordered" evidence="6">
    <location>
        <begin position="500"/>
        <end position="573"/>
    </location>
</feature>
<evidence type="ECO:0000256" key="3">
    <source>
        <dbReference type="ARBA" id="ARBA00061646"/>
    </source>
</evidence>
<dbReference type="GO" id="GO:0005615">
    <property type="term" value="C:extracellular space"/>
    <property type="evidence" value="ECO:0007669"/>
    <property type="project" value="TreeGrafter"/>
</dbReference>
<evidence type="ECO:0000259" key="7">
    <source>
        <dbReference type="PROSITE" id="PS51842"/>
    </source>
</evidence>
<dbReference type="PRINTS" id="PR01276">
    <property type="entry name" value="TYPE2KERATIN"/>
</dbReference>
<protein>
    <submittedName>
        <fullName evidence="8">Toe pad keratin 3</fullName>
    </submittedName>
</protein>
<dbReference type="Gene3D" id="1.20.5.1160">
    <property type="entry name" value="Vasodilator-stimulated phosphoprotein"/>
    <property type="match status" value="1"/>
</dbReference>
<dbReference type="FunFam" id="1.20.5.170:FF:000004">
    <property type="entry name" value="Keratin, type II cytoskeletal 5"/>
    <property type="match status" value="1"/>
</dbReference>
<dbReference type="InterPro" id="IPR018039">
    <property type="entry name" value="IF_conserved"/>
</dbReference>
<organism evidence="8">
    <name type="scientific">Dryophytes cinereus</name>
    <name type="common">green tree frog</name>
    <dbReference type="NCBI Taxonomy" id="8422"/>
    <lineage>
        <taxon>Eukaryota</taxon>
        <taxon>Metazoa</taxon>
        <taxon>Chordata</taxon>
        <taxon>Craniata</taxon>
        <taxon>Vertebrata</taxon>
        <taxon>Euteleostomi</taxon>
        <taxon>Amphibia</taxon>
        <taxon>Batrachia</taxon>
        <taxon>Anura</taxon>
        <taxon>Neobatrachia</taxon>
        <taxon>Hyloidea</taxon>
        <taxon>Hylidae</taxon>
        <taxon>Hylinae</taxon>
        <taxon>Hylini</taxon>
        <taxon>Dryophytes</taxon>
    </lineage>
</organism>
<dbReference type="GO" id="GO:0045095">
    <property type="term" value="C:keratin filament"/>
    <property type="evidence" value="ECO:0007669"/>
    <property type="project" value="InterPro"/>
</dbReference>
<keyword evidence="2 5" id="KW-0175">Coiled coil</keyword>
<sequence length="573" mass="61683">MTSYRSSKSGVRNFSSCSYTPKNVGGFSATSFRRGPSFASRSLYNAGSGGSRISVGSAHPMRSSYMYGGSGSGAGGVSSSFSYRVGGGYGAGSGFGGGYGVGGGFGGFGLGLGGGYGGGQAGITPVTINQSLLTPLNLEIDPNIQRVRKEEKDQIKNLNNRFASFIDKVRFLEQQNKMLDTKWTLLQEQKTVKSYLEPHFESYINNLRRQLEGLGGDRIRLESELKHMQDVVEDFKSKYEDEINKRTTAENEFVVLKKDVDGAFLNKTELETKVSALIDEINFLRTIFQMEIDQLQAQISDTSVVVSMDNSRDLDMDSIIAEVRAQYEDIANKSRAEAETWYQSKYEELRISASKHGDDLRNTKNEIAELNRLVNRLKGEIDGVKAQRARLEAAITEAEERGEAAVRDAKNKLADLEDALQKAKQEMARQLREYQELMNVKLALDIEIATYRKLLEGEESRLTGDGGAVSISVVSSSTGGILTSGGGGFESGSGLYNAGSGFSSSSGRNVTSNRYSSGSGMASSSGYSTGGLQTGSADHATSGLLSPSGYSSGGSTSSVSIVRKTTTSSTRKV</sequence>
<dbReference type="SMART" id="SM01391">
    <property type="entry name" value="Filament"/>
    <property type="match status" value="1"/>
</dbReference>
<feature type="compositionally biased region" description="Polar residues" evidence="6">
    <location>
        <begin position="563"/>
        <end position="573"/>
    </location>
</feature>
<evidence type="ECO:0000256" key="2">
    <source>
        <dbReference type="ARBA" id="ARBA00023054"/>
    </source>
</evidence>
<keyword evidence="8" id="KW-0416">Keratin</keyword>
<evidence type="ECO:0000256" key="5">
    <source>
        <dbReference type="SAM" id="Coils"/>
    </source>
</evidence>
<dbReference type="InterPro" id="IPR039008">
    <property type="entry name" value="IF_rod_dom"/>
</dbReference>
<feature type="domain" description="IF rod" evidence="7">
    <location>
        <begin position="151"/>
        <end position="462"/>
    </location>
</feature>
<dbReference type="Pfam" id="PF16208">
    <property type="entry name" value="Keratin_2_head"/>
    <property type="match status" value="1"/>
</dbReference>
<dbReference type="FunFam" id="1.20.5.1160:FF:000001">
    <property type="entry name" value="Keratin type II"/>
    <property type="match status" value="1"/>
</dbReference>
<dbReference type="PROSITE" id="PS00226">
    <property type="entry name" value="IF_ROD_1"/>
    <property type="match status" value="1"/>
</dbReference>
<evidence type="ECO:0000313" key="8">
    <source>
        <dbReference type="EMBL" id="AGK23540.1"/>
    </source>
</evidence>